<protein>
    <submittedName>
        <fullName evidence="6">Beta-ketoacyl synthase</fullName>
    </submittedName>
</protein>
<dbReference type="PANTHER" id="PTHR43775:SF37">
    <property type="entry name" value="SI:DKEY-61P9.11"/>
    <property type="match status" value="1"/>
</dbReference>
<dbReference type="AlphaFoldDB" id="A0A0B4GHM3"/>
<dbReference type="InterPro" id="IPR057326">
    <property type="entry name" value="KR_dom"/>
</dbReference>
<dbReference type="InterPro" id="IPR020843">
    <property type="entry name" value="ER"/>
</dbReference>
<dbReference type="InterPro" id="IPR006162">
    <property type="entry name" value="Ppantetheine_attach_site"/>
</dbReference>
<dbReference type="Pfam" id="PF23114">
    <property type="entry name" value="NAD-bd_HRPKS_sdrA"/>
    <property type="match status" value="1"/>
</dbReference>
<keyword evidence="2" id="KW-0597">Phosphoprotein</keyword>
<dbReference type="PROSITE" id="PS00012">
    <property type="entry name" value="PHOSPHOPANTETHEINE"/>
    <property type="match status" value="1"/>
</dbReference>
<organism evidence="6 7">
    <name type="scientific">Metarhizium guizhouense (strain ARSEF 977)</name>
    <dbReference type="NCBI Taxonomy" id="1276136"/>
    <lineage>
        <taxon>Eukaryota</taxon>
        <taxon>Fungi</taxon>
        <taxon>Dikarya</taxon>
        <taxon>Ascomycota</taxon>
        <taxon>Pezizomycotina</taxon>
        <taxon>Sordariomycetes</taxon>
        <taxon>Hypocreomycetidae</taxon>
        <taxon>Hypocreales</taxon>
        <taxon>Clavicipitaceae</taxon>
        <taxon>Metarhizium</taxon>
    </lineage>
</organism>
<dbReference type="SMART" id="SM00822">
    <property type="entry name" value="PKS_KR"/>
    <property type="match status" value="1"/>
</dbReference>
<keyword evidence="1" id="KW-0596">Phosphopantetheine</keyword>
<name>A0A0B4GHM3_METGA</name>
<dbReference type="CDD" id="cd05195">
    <property type="entry name" value="enoyl_red"/>
    <property type="match status" value="1"/>
</dbReference>
<dbReference type="Gene3D" id="1.10.1200.10">
    <property type="entry name" value="ACP-like"/>
    <property type="match status" value="1"/>
</dbReference>
<evidence type="ECO:0000313" key="7">
    <source>
        <dbReference type="Proteomes" id="UP000031192"/>
    </source>
</evidence>
<dbReference type="PANTHER" id="PTHR43775">
    <property type="entry name" value="FATTY ACID SYNTHASE"/>
    <property type="match status" value="1"/>
</dbReference>
<dbReference type="Pfam" id="PF08659">
    <property type="entry name" value="KR"/>
    <property type="match status" value="1"/>
</dbReference>
<dbReference type="GO" id="GO:0030639">
    <property type="term" value="P:polyketide biosynthetic process"/>
    <property type="evidence" value="ECO:0007669"/>
    <property type="project" value="UniProtKB-ARBA"/>
</dbReference>
<dbReference type="GO" id="GO:0006633">
    <property type="term" value="P:fatty acid biosynthetic process"/>
    <property type="evidence" value="ECO:0007669"/>
    <property type="project" value="TreeGrafter"/>
</dbReference>
<dbReference type="Gene3D" id="3.40.50.720">
    <property type="entry name" value="NAD(P)-binding Rossmann-like Domain"/>
    <property type="match status" value="3"/>
</dbReference>
<sequence length="869" mass="93871">MCARSPHKGTAAIACDLEGPLLLELEPSELAGLQNIVSNASSVTWVTAGGLMKGATPEQAMASGVARSVTSEMASLDFTTLDLDLGSTTTDCAINEIVRALDRQIHHAKGMESEYCLADGLVYISRLVPDATLNQEYGPQNSIPKATPFKPSDKLVATAKAGKVTFSHDERDDQTVGADQIQVQVMLSGVNKEDVLVMEGADSLTTFSHEIYGAVVQKGVNVEDINVGDRVFGFSADRLATFQTVSASMVQKAEQGNVPEEVVTLPLAYATAIHGLTTLARVEAGEIVLILHGTGYAGAAAITISKKNKAQTYVAVRSVEETARVAAAFDLPADNIIPQLDSNLMMRLKERTGGRVADVIFSSAYVSPTISHECWRQIAAFGRFIEIGRKTSLRRSTLDTLPTSRGASYLAFDVLDLYRQKERLLSDYLLTATSLYRQKLIPAIGPVEKRNLADFDKAIAAFSDAFATKKTVIEYIEIVDGLGLPVMPHRSKLTFNTNATYFLVGCLGGIGRCLTAWMIKRGARRFAFMSRSGLGNEQTAAWIHGLEARGITCQIIKGDASNKSDIDVAIRSIPSESPVKGVVHAAMVLRASFVHVPITHTKRDGLFHTMSIDDWQTSIAPKALAAINLDEAFAEIDIDFFVFTSSTSGILGNPGQANYAAGNSFLDNLARNRVARGQRAASLVLPMVHNVGVVAENPEIEAALRRKGIYGINETHLLEALEAAIATQATTTPADHIVVGMDPSKLKDSLSRSDVTDSFWIEDARFKAVLQAIDSSGSSDNGSSGFTILKAIQEASSLQASVGLVSDHFTTKLGRLLMLEPDVFEPEVLPIVEYGLDSMIGAELRNWIFKEYGLDIPFQQLFELNMTIT</sequence>
<dbReference type="SUPFAM" id="SSF51735">
    <property type="entry name" value="NAD(P)-binding Rossmann-fold domains"/>
    <property type="match status" value="2"/>
</dbReference>
<dbReference type="InterPro" id="IPR013154">
    <property type="entry name" value="ADH-like_N"/>
</dbReference>
<evidence type="ECO:0000256" key="4">
    <source>
        <dbReference type="ARBA" id="ARBA00023268"/>
    </source>
</evidence>
<dbReference type="InterPro" id="IPR036736">
    <property type="entry name" value="ACP-like_sf"/>
</dbReference>
<dbReference type="HOGENOM" id="CLU_000022_38_2_1"/>
<keyword evidence="7" id="KW-1185">Reference proteome</keyword>
<dbReference type="SUPFAM" id="SSF47336">
    <property type="entry name" value="ACP-like"/>
    <property type="match status" value="1"/>
</dbReference>
<evidence type="ECO:0000256" key="3">
    <source>
        <dbReference type="ARBA" id="ARBA00023002"/>
    </source>
</evidence>
<evidence type="ECO:0000313" key="6">
    <source>
        <dbReference type="EMBL" id="KID81968.1"/>
    </source>
</evidence>
<dbReference type="InterPro" id="IPR050091">
    <property type="entry name" value="PKS_NRPS_Biosynth_Enz"/>
</dbReference>
<dbReference type="GO" id="GO:0004312">
    <property type="term" value="F:fatty acid synthase activity"/>
    <property type="evidence" value="ECO:0007669"/>
    <property type="project" value="TreeGrafter"/>
</dbReference>
<reference evidence="6 7" key="1">
    <citation type="journal article" date="2014" name="Proc. Natl. Acad. Sci. U.S.A.">
        <title>Trajectory and genomic determinants of fungal-pathogen speciation and host adaptation.</title>
        <authorList>
            <person name="Hu X."/>
            <person name="Xiao G."/>
            <person name="Zheng P."/>
            <person name="Shang Y."/>
            <person name="Su Y."/>
            <person name="Zhang X."/>
            <person name="Liu X."/>
            <person name="Zhan S."/>
            <person name="St Leger R.J."/>
            <person name="Wang C."/>
        </authorList>
    </citation>
    <scope>NUCLEOTIDE SEQUENCE [LARGE SCALE GENOMIC DNA]</scope>
    <source>
        <strain evidence="6 7">ARSEF 977</strain>
    </source>
</reference>
<dbReference type="GO" id="GO:0016491">
    <property type="term" value="F:oxidoreductase activity"/>
    <property type="evidence" value="ECO:0007669"/>
    <property type="project" value="UniProtKB-KW"/>
</dbReference>
<feature type="domain" description="Carrier" evidence="5">
    <location>
        <begin position="799"/>
        <end position="869"/>
    </location>
</feature>
<dbReference type="Pfam" id="PF00550">
    <property type="entry name" value="PP-binding"/>
    <property type="match status" value="1"/>
</dbReference>
<dbReference type="InterPro" id="IPR013968">
    <property type="entry name" value="PKS_KR"/>
</dbReference>
<evidence type="ECO:0000259" key="5">
    <source>
        <dbReference type="PROSITE" id="PS50075"/>
    </source>
</evidence>
<dbReference type="EMBL" id="AZNH01000109">
    <property type="protein sequence ID" value="KID81968.1"/>
    <property type="molecule type" value="Genomic_DNA"/>
</dbReference>
<dbReference type="InterPro" id="IPR011032">
    <property type="entry name" value="GroES-like_sf"/>
</dbReference>
<comment type="caution">
    <text evidence="6">The sequence shown here is derived from an EMBL/GenBank/DDBJ whole genome shotgun (WGS) entry which is preliminary data.</text>
</comment>
<dbReference type="Proteomes" id="UP000031192">
    <property type="component" value="Unassembled WGS sequence"/>
</dbReference>
<dbReference type="InterPro" id="IPR056501">
    <property type="entry name" value="NAD-bd_HRPKS_sdrA"/>
</dbReference>
<dbReference type="Gene3D" id="3.90.180.10">
    <property type="entry name" value="Medium-chain alcohol dehydrogenases, catalytic domain"/>
    <property type="match status" value="1"/>
</dbReference>
<evidence type="ECO:0000256" key="1">
    <source>
        <dbReference type="ARBA" id="ARBA00022450"/>
    </source>
</evidence>
<proteinExistence type="predicted"/>
<dbReference type="InterPro" id="IPR009081">
    <property type="entry name" value="PP-bd_ACP"/>
</dbReference>
<gene>
    <name evidence="6" type="ORF">MGU_10695</name>
</gene>
<dbReference type="Pfam" id="PF08240">
    <property type="entry name" value="ADH_N"/>
    <property type="match status" value="1"/>
</dbReference>
<evidence type="ECO:0000256" key="2">
    <source>
        <dbReference type="ARBA" id="ARBA00022553"/>
    </source>
</evidence>
<keyword evidence="3" id="KW-0560">Oxidoreductase</keyword>
<keyword evidence="4" id="KW-0511">Multifunctional enzyme</keyword>
<dbReference type="OrthoDB" id="329835at2759"/>
<dbReference type="SMART" id="SM00829">
    <property type="entry name" value="PKS_ER"/>
    <property type="match status" value="1"/>
</dbReference>
<dbReference type="InterPro" id="IPR036291">
    <property type="entry name" value="NAD(P)-bd_dom_sf"/>
</dbReference>
<accession>A0A0B4GHM3</accession>
<dbReference type="PROSITE" id="PS50075">
    <property type="entry name" value="CARRIER"/>
    <property type="match status" value="1"/>
</dbReference>
<dbReference type="SUPFAM" id="SSF50129">
    <property type="entry name" value="GroES-like"/>
    <property type="match status" value="1"/>
</dbReference>